<keyword evidence="2" id="KW-1185">Reference proteome</keyword>
<dbReference type="Proteomes" id="UP001224775">
    <property type="component" value="Unassembled WGS sequence"/>
</dbReference>
<dbReference type="PANTHER" id="PTHR45661:SF3">
    <property type="entry name" value="IG-LIKE DOMAIN-CONTAINING PROTEIN"/>
    <property type="match status" value="1"/>
</dbReference>
<reference evidence="1" key="1">
    <citation type="submission" date="2023-06" db="EMBL/GenBank/DDBJ databases">
        <title>Survivors Of The Sea: Transcriptome response of Skeletonema marinoi to long-term dormancy.</title>
        <authorList>
            <person name="Pinder M.I.M."/>
            <person name="Kourtchenko O."/>
            <person name="Robertson E.K."/>
            <person name="Larsson T."/>
            <person name="Maumus F."/>
            <person name="Osuna-Cruz C.M."/>
            <person name="Vancaester E."/>
            <person name="Stenow R."/>
            <person name="Vandepoele K."/>
            <person name="Ploug H."/>
            <person name="Bruchert V."/>
            <person name="Godhe A."/>
            <person name="Topel M."/>
        </authorList>
    </citation>
    <scope>NUCLEOTIDE SEQUENCE</scope>
    <source>
        <strain evidence="1">R05AC</strain>
    </source>
</reference>
<organism evidence="1 2">
    <name type="scientific">Skeletonema marinoi</name>
    <dbReference type="NCBI Taxonomy" id="267567"/>
    <lineage>
        <taxon>Eukaryota</taxon>
        <taxon>Sar</taxon>
        <taxon>Stramenopiles</taxon>
        <taxon>Ochrophyta</taxon>
        <taxon>Bacillariophyta</taxon>
        <taxon>Coscinodiscophyceae</taxon>
        <taxon>Thalassiosirophycidae</taxon>
        <taxon>Thalassiosirales</taxon>
        <taxon>Skeletonemataceae</taxon>
        <taxon>Skeletonema</taxon>
        <taxon>Skeletonema marinoi-dohrnii complex</taxon>
    </lineage>
</organism>
<dbReference type="InterPro" id="IPR032675">
    <property type="entry name" value="LRR_dom_sf"/>
</dbReference>
<dbReference type="SUPFAM" id="SSF52058">
    <property type="entry name" value="L domain-like"/>
    <property type="match status" value="1"/>
</dbReference>
<dbReference type="InterPro" id="IPR026906">
    <property type="entry name" value="LRR_5"/>
</dbReference>
<gene>
    <name evidence="1" type="ORF">QTG54_016678</name>
</gene>
<protein>
    <submittedName>
        <fullName evidence="1">Leucine-rich repeat domain-containing protein</fullName>
    </submittedName>
</protein>
<proteinExistence type="predicted"/>
<dbReference type="AlphaFoldDB" id="A0AAD8XRY3"/>
<dbReference type="EMBL" id="JATAAI010000062">
    <property type="protein sequence ID" value="KAK1732617.1"/>
    <property type="molecule type" value="Genomic_DNA"/>
</dbReference>
<dbReference type="InterPro" id="IPR053139">
    <property type="entry name" value="Surface_bspA-like"/>
</dbReference>
<accession>A0AAD8XRY3</accession>
<evidence type="ECO:0000313" key="1">
    <source>
        <dbReference type="EMBL" id="KAK1732617.1"/>
    </source>
</evidence>
<name>A0AAD8XRY3_9STRA</name>
<comment type="caution">
    <text evidence="1">The sequence shown here is derived from an EMBL/GenBank/DDBJ whole genome shotgun (WGS) entry which is preliminary data.</text>
</comment>
<dbReference type="Pfam" id="PF13306">
    <property type="entry name" value="LRR_5"/>
    <property type="match status" value="1"/>
</dbReference>
<sequence length="307" mass="34748">MENHQAVNDAEYFIFTGRDVPDNVTHVRVHESVQAIPPHAFFRRHRLKTVVCHNELERVGAAAFMSAGPHLRNITLPGVKIIDAEAFKGTRLAYIECKKVETVGESSFSYCKSLKKISLPCVRSIEQHAFYDCEQMTDVELGEGLDTIAERAFCYCRSLKRIVIPLKASFLLNDTFDDCDDLVTVTLVGGIHETVSNLPFESWRNEMNEEIDRINHLLPTLTPDLKTIEIQRWIESVLERINHFKAEHRRLSVEAATQIELALWSAKLEEGNVSGLDEEQRAECRLNCGSASIIIIPNVLAFLVMPS</sequence>
<dbReference type="PANTHER" id="PTHR45661">
    <property type="entry name" value="SURFACE ANTIGEN"/>
    <property type="match status" value="1"/>
</dbReference>
<evidence type="ECO:0000313" key="2">
    <source>
        <dbReference type="Proteomes" id="UP001224775"/>
    </source>
</evidence>
<dbReference type="Gene3D" id="3.80.10.10">
    <property type="entry name" value="Ribonuclease Inhibitor"/>
    <property type="match status" value="1"/>
</dbReference>